<sequence>MKRHKVTILPNAGGFGAHGLQVDGHDISRGVRSLTMSLDPGTPPRVDLEMALVEVQRMEFETSELYISESTREALITLGWTAPATDGPPAVVLPTHPGTESVVHMYGKTYKIVGWDCYGGTGDVFGSITLHVAPVRKQG</sequence>
<dbReference type="STRING" id="46177.SAMN05660976_08467"/>
<reference evidence="1 2" key="1">
    <citation type="submission" date="2016-10" db="EMBL/GenBank/DDBJ databases">
        <authorList>
            <person name="de Groot N.N."/>
        </authorList>
    </citation>
    <scope>NUCLEOTIDE SEQUENCE [LARGE SCALE GENOMIC DNA]</scope>
    <source>
        <strain evidence="1 2">DSM 43357</strain>
    </source>
</reference>
<dbReference type="RefSeq" id="WP_091106040.1">
    <property type="nucleotide sequence ID" value="NZ_FOBF01000044.1"/>
</dbReference>
<protein>
    <submittedName>
        <fullName evidence="1">Uncharacterized protein</fullName>
    </submittedName>
</protein>
<proteinExistence type="predicted"/>
<accession>A0A1H8JXZ7</accession>
<evidence type="ECO:0000313" key="1">
    <source>
        <dbReference type="EMBL" id="SEN85471.1"/>
    </source>
</evidence>
<dbReference type="Proteomes" id="UP000198953">
    <property type="component" value="Unassembled WGS sequence"/>
</dbReference>
<dbReference type="EMBL" id="FOBF01000044">
    <property type="protein sequence ID" value="SEN85471.1"/>
    <property type="molecule type" value="Genomic_DNA"/>
</dbReference>
<dbReference type="AlphaFoldDB" id="A0A1H8JXZ7"/>
<keyword evidence="2" id="KW-1185">Reference proteome</keyword>
<gene>
    <name evidence="1" type="ORF">SAMN05660976_08467</name>
</gene>
<evidence type="ECO:0000313" key="2">
    <source>
        <dbReference type="Proteomes" id="UP000198953"/>
    </source>
</evidence>
<name>A0A1H8JXZ7_9ACTN</name>
<dbReference type="OrthoDB" id="3544113at2"/>
<organism evidence="1 2">
    <name type="scientific">Nonomuraea pusilla</name>
    <dbReference type="NCBI Taxonomy" id="46177"/>
    <lineage>
        <taxon>Bacteria</taxon>
        <taxon>Bacillati</taxon>
        <taxon>Actinomycetota</taxon>
        <taxon>Actinomycetes</taxon>
        <taxon>Streptosporangiales</taxon>
        <taxon>Streptosporangiaceae</taxon>
        <taxon>Nonomuraea</taxon>
    </lineage>
</organism>